<protein>
    <recommendedName>
        <fullName evidence="1">CobW/HypB/UreG nucleotide-binding domain-containing protein</fullName>
    </recommendedName>
</protein>
<reference evidence="2" key="2">
    <citation type="submission" date="2020-10" db="EMBL/GenBank/DDBJ databases">
        <title>Comparative genomics of the Acetobacterium genus.</title>
        <authorList>
            <person name="Marshall C."/>
            <person name="May H."/>
            <person name="Norman S."/>
        </authorList>
    </citation>
    <scope>NUCLEOTIDE SEQUENCE</scope>
    <source>
        <strain evidence="2">DER-2019</strain>
    </source>
</reference>
<reference evidence="2" key="1">
    <citation type="submission" date="2019-10" db="EMBL/GenBank/DDBJ databases">
        <authorList>
            <person name="Ross D.E."/>
            <person name="Gulliver D."/>
        </authorList>
    </citation>
    <scope>NUCLEOTIDE SEQUENCE</scope>
    <source>
        <strain evidence="2">DER-2019</strain>
    </source>
</reference>
<dbReference type="Gene3D" id="3.40.50.300">
    <property type="entry name" value="P-loop containing nucleotide triphosphate hydrolases"/>
    <property type="match status" value="1"/>
</dbReference>
<evidence type="ECO:0000313" key="3">
    <source>
        <dbReference type="Proteomes" id="UP000616595"/>
    </source>
</evidence>
<evidence type="ECO:0000259" key="1">
    <source>
        <dbReference type="Pfam" id="PF02492"/>
    </source>
</evidence>
<dbReference type="AlphaFoldDB" id="A0A923HW71"/>
<proteinExistence type="predicted"/>
<dbReference type="PANTHER" id="PTHR13748">
    <property type="entry name" value="COBW-RELATED"/>
    <property type="match status" value="1"/>
</dbReference>
<keyword evidence="3" id="KW-1185">Reference proteome</keyword>
<sequence length="386" mass="43616">MSSGIRSSLWILFWRNKYLRRENMKRSKLMVIGGFLGAGKTTSMIEIENVLKTIGQKVALITNDQTAFQVDTHYVETQKIPVEEVSGSCFCCNFDKFKEVIEKLQEEDTHFILAEPVGSCTDLVSTIMKPIKMGKAGNVEILPLSVVVEPRRLMDLMNQDTSLLSKDVYYLFSKQMEEADIIILNKLDTISVKDRKLLKEFLEITYPTSQILEISAREGTGIEKWLLAVLCSDQKTTNIKKINLEYDTYANAEAEMGWLNANAQLNAENLINGNDILFDLGKKIKDLITQSGGEIGHLKLFLKSEGEASKISCVGVNQPIDVASEFTKPIKNGDLIINIRATVSPEELSRITQISIKRLEEAHKLEVENFEVQAFRPSYPTPTYRY</sequence>
<accession>A0A923HW71</accession>
<feature type="domain" description="CobW/HypB/UreG nucleotide-binding" evidence="1">
    <location>
        <begin position="30"/>
        <end position="200"/>
    </location>
</feature>
<dbReference type="Proteomes" id="UP000616595">
    <property type="component" value="Unassembled WGS sequence"/>
</dbReference>
<comment type="caution">
    <text evidence="2">The sequence shown here is derived from an EMBL/GenBank/DDBJ whole genome shotgun (WGS) entry which is preliminary data.</text>
</comment>
<dbReference type="InterPro" id="IPR027417">
    <property type="entry name" value="P-loop_NTPase"/>
</dbReference>
<dbReference type="InterPro" id="IPR003495">
    <property type="entry name" value="CobW/HypB/UreG_nucleotide-bd"/>
</dbReference>
<dbReference type="EMBL" id="WJBD01000004">
    <property type="protein sequence ID" value="MBC3887724.1"/>
    <property type="molecule type" value="Genomic_DNA"/>
</dbReference>
<dbReference type="InterPro" id="IPR051316">
    <property type="entry name" value="Zinc-reg_GTPase_activator"/>
</dbReference>
<evidence type="ECO:0000313" key="2">
    <source>
        <dbReference type="EMBL" id="MBC3887724.1"/>
    </source>
</evidence>
<dbReference type="SUPFAM" id="SSF52540">
    <property type="entry name" value="P-loop containing nucleoside triphosphate hydrolases"/>
    <property type="match status" value="1"/>
</dbReference>
<dbReference type="OrthoDB" id="9808822at2"/>
<dbReference type="Pfam" id="PF02492">
    <property type="entry name" value="cobW"/>
    <property type="match status" value="1"/>
</dbReference>
<dbReference type="PANTHER" id="PTHR13748:SF62">
    <property type="entry name" value="COBW DOMAIN-CONTAINING PROTEIN"/>
    <property type="match status" value="1"/>
</dbReference>
<dbReference type="GO" id="GO:0005737">
    <property type="term" value="C:cytoplasm"/>
    <property type="evidence" value="ECO:0007669"/>
    <property type="project" value="TreeGrafter"/>
</dbReference>
<organism evidence="2 3">
    <name type="scientific">Acetobacterium paludosum</name>
    <dbReference type="NCBI Taxonomy" id="52693"/>
    <lineage>
        <taxon>Bacteria</taxon>
        <taxon>Bacillati</taxon>
        <taxon>Bacillota</taxon>
        <taxon>Clostridia</taxon>
        <taxon>Eubacteriales</taxon>
        <taxon>Eubacteriaceae</taxon>
        <taxon>Acetobacterium</taxon>
    </lineage>
</organism>
<gene>
    <name evidence="2" type="ORF">GH810_05315</name>
</gene>
<name>A0A923HW71_9FIRM</name>
<dbReference type="RefSeq" id="WP_148566709.1">
    <property type="nucleotide sequence ID" value="NZ_RXYA01000005.1"/>
</dbReference>